<dbReference type="GO" id="GO:0040008">
    <property type="term" value="P:regulation of growth"/>
    <property type="evidence" value="ECO:0007669"/>
    <property type="project" value="InterPro"/>
</dbReference>
<dbReference type="EMBL" id="JADGMS010000017">
    <property type="protein sequence ID" value="KAF9663719.1"/>
    <property type="molecule type" value="Genomic_DNA"/>
</dbReference>
<dbReference type="OrthoDB" id="10580122at2759"/>
<protein>
    <submittedName>
        <fullName evidence="1">Uncharacterized protein</fullName>
    </submittedName>
</protein>
<sequence length="151" mass="16678">MIILGQEFVGCWQKLKMAFELGHNSKQFEVWGRASANSDEEGTRLSSATEPYELIVLFGEVSGHRDHAMSRYSGMACRTEGRGNLVNQGSLMIRSSTSSPSYASFSLRLVNGAPIRNLHREVDDLSERLSQLLATIDADSPEAAIIRSLIM</sequence>
<dbReference type="AlphaFoldDB" id="A0A835J8I3"/>
<dbReference type="InterPro" id="IPR044293">
    <property type="entry name" value="PRE"/>
</dbReference>
<dbReference type="Pfam" id="PF23174">
    <property type="entry name" value="bHLH_ILI"/>
    <property type="match status" value="1"/>
</dbReference>
<gene>
    <name evidence="1" type="ORF">SADUNF_Sadunf17G0081300</name>
</gene>
<reference evidence="1 2" key="1">
    <citation type="submission" date="2020-10" db="EMBL/GenBank/DDBJ databases">
        <title>Plant Genome Project.</title>
        <authorList>
            <person name="Zhang R.-G."/>
        </authorList>
    </citation>
    <scope>NUCLEOTIDE SEQUENCE [LARGE SCALE GENOMIC DNA]</scope>
    <source>
        <strain evidence="1">FAFU-HL-1</strain>
        <tissue evidence="1">Leaf</tissue>
    </source>
</reference>
<dbReference type="PANTHER" id="PTHR46446:SF28">
    <property type="entry name" value="TRANSCRIPTION FACTOR PRE5"/>
    <property type="match status" value="1"/>
</dbReference>
<dbReference type="PANTHER" id="PTHR46446">
    <property type="entry name" value="TRANSCRIPTION FACTOR PRE"/>
    <property type="match status" value="1"/>
</dbReference>
<accession>A0A835J8I3</accession>
<proteinExistence type="predicted"/>
<dbReference type="GO" id="GO:0006355">
    <property type="term" value="P:regulation of DNA-templated transcription"/>
    <property type="evidence" value="ECO:0007669"/>
    <property type="project" value="InterPro"/>
</dbReference>
<keyword evidence="2" id="KW-1185">Reference proteome</keyword>
<evidence type="ECO:0000313" key="1">
    <source>
        <dbReference type="EMBL" id="KAF9663719.1"/>
    </source>
</evidence>
<evidence type="ECO:0000313" key="2">
    <source>
        <dbReference type="Proteomes" id="UP000657918"/>
    </source>
</evidence>
<dbReference type="Proteomes" id="UP000657918">
    <property type="component" value="Unassembled WGS sequence"/>
</dbReference>
<name>A0A835J8I3_9ROSI</name>
<dbReference type="GO" id="GO:0046983">
    <property type="term" value="F:protein dimerization activity"/>
    <property type="evidence" value="ECO:0007669"/>
    <property type="project" value="InterPro"/>
</dbReference>
<comment type="caution">
    <text evidence="1">The sequence shown here is derived from an EMBL/GenBank/DDBJ whole genome shotgun (WGS) entry which is preliminary data.</text>
</comment>
<organism evidence="1 2">
    <name type="scientific">Salix dunnii</name>
    <dbReference type="NCBI Taxonomy" id="1413687"/>
    <lineage>
        <taxon>Eukaryota</taxon>
        <taxon>Viridiplantae</taxon>
        <taxon>Streptophyta</taxon>
        <taxon>Embryophyta</taxon>
        <taxon>Tracheophyta</taxon>
        <taxon>Spermatophyta</taxon>
        <taxon>Magnoliopsida</taxon>
        <taxon>eudicotyledons</taxon>
        <taxon>Gunneridae</taxon>
        <taxon>Pentapetalae</taxon>
        <taxon>rosids</taxon>
        <taxon>fabids</taxon>
        <taxon>Malpighiales</taxon>
        <taxon>Salicaceae</taxon>
        <taxon>Saliceae</taxon>
        <taxon>Salix</taxon>
    </lineage>
</organism>